<feature type="transmembrane region" description="Helical" evidence="4">
    <location>
        <begin position="243"/>
        <end position="263"/>
    </location>
</feature>
<accession>A0AAD4CDI9</accession>
<keyword evidence="1" id="KW-0677">Repeat</keyword>
<evidence type="ECO:0000256" key="2">
    <source>
        <dbReference type="ARBA" id="ARBA00023043"/>
    </source>
</evidence>
<name>A0AAD4CDI9_ASPNN</name>
<dbReference type="PROSITE" id="PS50088">
    <property type="entry name" value="ANK_REPEAT"/>
    <property type="match status" value="1"/>
</dbReference>
<protein>
    <submittedName>
        <fullName evidence="5">Uncharacterized protein</fullName>
    </submittedName>
</protein>
<feature type="transmembrane region" description="Helical" evidence="4">
    <location>
        <begin position="163"/>
        <end position="184"/>
    </location>
</feature>
<dbReference type="InterPro" id="IPR002110">
    <property type="entry name" value="Ankyrin_rpt"/>
</dbReference>
<dbReference type="SMART" id="SM00248">
    <property type="entry name" value="ANK"/>
    <property type="match status" value="5"/>
</dbReference>
<evidence type="ECO:0000256" key="3">
    <source>
        <dbReference type="PROSITE-ProRule" id="PRU00023"/>
    </source>
</evidence>
<dbReference type="PANTHER" id="PTHR24166">
    <property type="entry name" value="ROLLING PEBBLES, ISOFORM B"/>
    <property type="match status" value="1"/>
</dbReference>
<dbReference type="Pfam" id="PF12796">
    <property type="entry name" value="Ank_2"/>
    <property type="match status" value="2"/>
</dbReference>
<dbReference type="SUPFAM" id="SSF48403">
    <property type="entry name" value="Ankyrin repeat"/>
    <property type="match status" value="1"/>
</dbReference>
<dbReference type="EMBL" id="VCAU01000120">
    <property type="protein sequence ID" value="KAF9884491.1"/>
    <property type="molecule type" value="Genomic_DNA"/>
</dbReference>
<dbReference type="Gene3D" id="1.25.40.20">
    <property type="entry name" value="Ankyrin repeat-containing domain"/>
    <property type="match status" value="2"/>
</dbReference>
<keyword evidence="6" id="KW-1185">Reference proteome</keyword>
<keyword evidence="4" id="KW-1133">Transmembrane helix</keyword>
<organism evidence="5 6">
    <name type="scientific">Aspergillus nanangensis</name>
    <dbReference type="NCBI Taxonomy" id="2582783"/>
    <lineage>
        <taxon>Eukaryota</taxon>
        <taxon>Fungi</taxon>
        <taxon>Dikarya</taxon>
        <taxon>Ascomycota</taxon>
        <taxon>Pezizomycotina</taxon>
        <taxon>Eurotiomycetes</taxon>
        <taxon>Eurotiomycetidae</taxon>
        <taxon>Eurotiales</taxon>
        <taxon>Aspergillaceae</taxon>
        <taxon>Aspergillus</taxon>
        <taxon>Aspergillus subgen. Circumdati</taxon>
    </lineage>
</organism>
<evidence type="ECO:0000313" key="6">
    <source>
        <dbReference type="Proteomes" id="UP001194746"/>
    </source>
</evidence>
<evidence type="ECO:0000256" key="4">
    <source>
        <dbReference type="SAM" id="Phobius"/>
    </source>
</evidence>
<reference evidence="5" key="1">
    <citation type="journal article" date="2019" name="Beilstein J. Org. Chem.">
        <title>Nanangenines: drimane sesquiterpenoids as the dominant metabolite cohort of a novel Australian fungus, Aspergillus nanangensis.</title>
        <authorList>
            <person name="Lacey H.J."/>
            <person name="Gilchrist C.L.M."/>
            <person name="Crombie A."/>
            <person name="Kalaitzis J.A."/>
            <person name="Vuong D."/>
            <person name="Rutledge P.J."/>
            <person name="Turner P."/>
            <person name="Pitt J.I."/>
            <person name="Lacey E."/>
            <person name="Chooi Y.H."/>
            <person name="Piggott A.M."/>
        </authorList>
    </citation>
    <scope>NUCLEOTIDE SEQUENCE</scope>
    <source>
        <strain evidence="5">MST-FP2251</strain>
    </source>
</reference>
<feature type="transmembrane region" description="Helical" evidence="4">
    <location>
        <begin position="284"/>
        <end position="306"/>
    </location>
</feature>
<proteinExistence type="predicted"/>
<dbReference type="PANTHER" id="PTHR24166:SF48">
    <property type="entry name" value="PROTEIN VAPYRIN"/>
    <property type="match status" value="1"/>
</dbReference>
<sequence length="600" mass="65749">MECSRSGSSEIYGLGIRLGLYLTWAACQLLHHLGGSWATLNRTRTTGNAISATVILLLTIHTARGNTLDIDYLLVYHLTTTLFLTESYNTLTQSAKGDGCTFDLRPDWAILWHNVQSLYMSIFGAWVWIRGPENIPHQTSPCGIGHGALYGTFAIDSRPWRKFAAAFAILTALVFVVLTIIFHAPRLPGTVTRGPVDRVMRRRGGRVKRQPGFSIRLTDWACILRPWRDIWESTFKGRKSRTFVWVMWALTTWVAPSAAIISAERMISANTLSMRSISDSSGQTIALILGLVNLLGAVIDILAGFYCSKKKQTAKDPLVSHAYLHPRDIITYEDLKESAHVILQAMKDSGSQARQYMGEPPNYRGQDLDIKLHHLFRQTCRQINTAYLFRAAETGDMDAIRVAVEDEQFILDGGEYNSLNTSPLIKAAEAGHRDIVRLLATDGRVDPNHSDDARGTALGCAANKGHHDVVETLLGIDGVDPNGTGKYLRWTALTGAAAGGYLSIVKLLLGREDVDANARADSGATPLLLASKNGHLEVVETLVESGRCVLDARDKQGSSPVDVAQRNGHEKIVQCLIAAQLGSTEGSTTVKEGDDVESCR</sequence>
<comment type="caution">
    <text evidence="5">The sequence shown here is derived from an EMBL/GenBank/DDBJ whole genome shotgun (WGS) entry which is preliminary data.</text>
</comment>
<keyword evidence="4" id="KW-0812">Transmembrane</keyword>
<evidence type="ECO:0000256" key="1">
    <source>
        <dbReference type="ARBA" id="ARBA00022737"/>
    </source>
</evidence>
<dbReference type="InterPro" id="IPR036770">
    <property type="entry name" value="Ankyrin_rpt-contain_sf"/>
</dbReference>
<dbReference type="Proteomes" id="UP001194746">
    <property type="component" value="Unassembled WGS sequence"/>
</dbReference>
<feature type="repeat" description="ANK" evidence="3">
    <location>
        <begin position="522"/>
        <end position="546"/>
    </location>
</feature>
<reference evidence="5" key="2">
    <citation type="submission" date="2020-02" db="EMBL/GenBank/DDBJ databases">
        <authorList>
            <person name="Gilchrist C.L.M."/>
            <person name="Chooi Y.-H."/>
        </authorList>
    </citation>
    <scope>NUCLEOTIDE SEQUENCE</scope>
    <source>
        <strain evidence="5">MST-FP2251</strain>
    </source>
</reference>
<keyword evidence="2 3" id="KW-0040">ANK repeat</keyword>
<evidence type="ECO:0000313" key="5">
    <source>
        <dbReference type="EMBL" id="KAF9884491.1"/>
    </source>
</evidence>
<gene>
    <name evidence="5" type="ORF">FE257_001678</name>
</gene>
<keyword evidence="4" id="KW-0472">Membrane</keyword>
<dbReference type="PROSITE" id="PS50297">
    <property type="entry name" value="ANK_REP_REGION"/>
    <property type="match status" value="1"/>
</dbReference>
<dbReference type="AlphaFoldDB" id="A0AAD4CDI9"/>
<dbReference type="InterPro" id="IPR050889">
    <property type="entry name" value="Dendritic_Spine_Reg/Scaffold"/>
</dbReference>